<dbReference type="InterPro" id="IPR010998">
    <property type="entry name" value="Integrase_recombinase_N"/>
</dbReference>
<dbReference type="InterPro" id="IPR002104">
    <property type="entry name" value="Integrase_catalytic"/>
</dbReference>
<dbReference type="Gene3D" id="1.10.443.10">
    <property type="entry name" value="Intergrase catalytic core"/>
    <property type="match status" value="1"/>
</dbReference>
<keyword evidence="7" id="KW-1185">Reference proteome</keyword>
<dbReference type="Gene3D" id="3.30.160.390">
    <property type="entry name" value="Integrase, DNA-binding domain"/>
    <property type="match status" value="1"/>
</dbReference>
<organism evidence="6 7">
    <name type="scientific">Vreelandella gomseomensis</name>
    <dbReference type="NCBI Taxonomy" id="370766"/>
    <lineage>
        <taxon>Bacteria</taxon>
        <taxon>Pseudomonadati</taxon>
        <taxon>Pseudomonadota</taxon>
        <taxon>Gammaproteobacteria</taxon>
        <taxon>Oceanospirillales</taxon>
        <taxon>Halomonadaceae</taxon>
        <taxon>Vreelandella</taxon>
    </lineage>
</organism>
<dbReference type="InterPro" id="IPR011010">
    <property type="entry name" value="DNA_brk_join_enz"/>
</dbReference>
<feature type="domain" description="Tyr recombinase" evidence="5">
    <location>
        <begin position="202"/>
        <end position="376"/>
    </location>
</feature>
<gene>
    <name evidence="6" type="ORF">QC815_13920</name>
</gene>
<evidence type="ECO:0000259" key="5">
    <source>
        <dbReference type="PROSITE" id="PS51898"/>
    </source>
</evidence>
<dbReference type="RefSeq" id="WP_310540398.1">
    <property type="nucleotide sequence ID" value="NZ_JARWAI010000010.1"/>
</dbReference>
<dbReference type="SUPFAM" id="SSF56349">
    <property type="entry name" value="DNA breaking-rejoining enzymes"/>
    <property type="match status" value="1"/>
</dbReference>
<evidence type="ECO:0000256" key="4">
    <source>
        <dbReference type="ARBA" id="ARBA00023172"/>
    </source>
</evidence>
<evidence type="ECO:0000313" key="7">
    <source>
        <dbReference type="Proteomes" id="UP001269267"/>
    </source>
</evidence>
<comment type="caution">
    <text evidence="6">The sequence shown here is derived from an EMBL/GenBank/DDBJ whole genome shotgun (WGS) entry which is preliminary data.</text>
</comment>
<evidence type="ECO:0000256" key="1">
    <source>
        <dbReference type="ARBA" id="ARBA00008857"/>
    </source>
</evidence>
<dbReference type="EMBL" id="JARWAI010000010">
    <property type="protein sequence ID" value="MDR5876013.1"/>
    <property type="molecule type" value="Genomic_DNA"/>
</dbReference>
<dbReference type="Pfam" id="PF13356">
    <property type="entry name" value="Arm-DNA-bind_3"/>
    <property type="match status" value="1"/>
</dbReference>
<dbReference type="Proteomes" id="UP001269267">
    <property type="component" value="Unassembled WGS sequence"/>
</dbReference>
<keyword evidence="2" id="KW-0229">DNA integration</keyword>
<dbReference type="Gene3D" id="1.10.150.130">
    <property type="match status" value="1"/>
</dbReference>
<dbReference type="InterPro" id="IPR013762">
    <property type="entry name" value="Integrase-like_cat_sf"/>
</dbReference>
<sequence>MPVQKLTDAGVLTLHCPEGRSHSEVFDTLMRGLYVDVMANGRLAYRVRYRLHGKQRVFTLGDARLLTVEEARAAARTTLRRVLIGDDPRSEVLPEQGPTLAAFFLEQYLPYVKSYKRSWSTDETMLRQHLIPAFGERAMGSVIPPDVARLVETMRGRGYAAGTCNRALVLLRYGYTLALRWNIEGVEQNPAKELKGLKEDNRIERFLTPDQTQHLLVAVRKSQNPLLASIVAFLIYTGARKREVLDARWSDIDVSRKLWRIPKTKSGKVRHVPLSMGALQLLAALRAEHPPLDGLVFANPCTGRPFVSIFHSWDTARQRAGLPELRLHDLRHSFASFLVNAGRSLYEVQELLGHADIRTTSRYAHLSRERLFEAVEAVPLIKG</sequence>
<keyword evidence="3" id="KW-0238">DNA-binding</keyword>
<dbReference type="PANTHER" id="PTHR30629:SF2">
    <property type="entry name" value="PROPHAGE INTEGRASE INTS-RELATED"/>
    <property type="match status" value="1"/>
</dbReference>
<name>A0ABU1GEV2_9GAMM</name>
<dbReference type="CDD" id="cd00796">
    <property type="entry name" value="INT_Rci_Hp1_C"/>
    <property type="match status" value="1"/>
</dbReference>
<comment type="similarity">
    <text evidence="1">Belongs to the 'phage' integrase family.</text>
</comment>
<evidence type="ECO:0000313" key="6">
    <source>
        <dbReference type="EMBL" id="MDR5876013.1"/>
    </source>
</evidence>
<dbReference type="PANTHER" id="PTHR30629">
    <property type="entry name" value="PROPHAGE INTEGRASE"/>
    <property type="match status" value="1"/>
</dbReference>
<accession>A0ABU1GEV2</accession>
<evidence type="ECO:0000256" key="2">
    <source>
        <dbReference type="ARBA" id="ARBA00022908"/>
    </source>
</evidence>
<dbReference type="Pfam" id="PF00589">
    <property type="entry name" value="Phage_integrase"/>
    <property type="match status" value="1"/>
</dbReference>
<dbReference type="PROSITE" id="PS51898">
    <property type="entry name" value="TYR_RECOMBINASE"/>
    <property type="match status" value="1"/>
</dbReference>
<evidence type="ECO:0000256" key="3">
    <source>
        <dbReference type="ARBA" id="ARBA00023125"/>
    </source>
</evidence>
<reference evidence="6 7" key="1">
    <citation type="submission" date="2023-04" db="EMBL/GenBank/DDBJ databases">
        <title>A long-awaited taxogenomic arrangement of the family Halomonadaceae.</title>
        <authorList>
            <person name="De La Haba R."/>
            <person name="Chuvochina M."/>
            <person name="Wittouck S."/>
            <person name="Arahal D.R."/>
            <person name="Sanchez-Porro C."/>
            <person name="Hugenholtz P."/>
            <person name="Ventosa A."/>
        </authorList>
    </citation>
    <scope>NUCLEOTIDE SEQUENCE [LARGE SCALE GENOMIC DNA]</scope>
    <source>
        <strain evidence="6 7">DSM 18042</strain>
    </source>
</reference>
<dbReference type="InterPro" id="IPR050808">
    <property type="entry name" value="Phage_Integrase"/>
</dbReference>
<protein>
    <submittedName>
        <fullName evidence="6">Site-specific integrase</fullName>
    </submittedName>
</protein>
<proteinExistence type="inferred from homology"/>
<dbReference type="InterPro" id="IPR038488">
    <property type="entry name" value="Integrase_DNA-bd_sf"/>
</dbReference>
<keyword evidence="4" id="KW-0233">DNA recombination</keyword>
<dbReference type="InterPro" id="IPR025166">
    <property type="entry name" value="Integrase_DNA_bind_dom"/>
</dbReference>